<dbReference type="OrthoDB" id="445357at2759"/>
<evidence type="ECO:0000256" key="1">
    <source>
        <dbReference type="ARBA" id="ARBA00022553"/>
    </source>
</evidence>
<dbReference type="SUPFAM" id="SSF68906">
    <property type="entry name" value="SAP domain"/>
    <property type="match status" value="1"/>
</dbReference>
<protein>
    <recommendedName>
        <fullName evidence="3">SAP domain-containing protein</fullName>
    </recommendedName>
</protein>
<organism evidence="4 5">
    <name type="scientific">Pneumocystis jirovecii (strain RU7)</name>
    <name type="common">Human pneumocystis pneumonia agent</name>
    <dbReference type="NCBI Taxonomy" id="1408657"/>
    <lineage>
        <taxon>Eukaryota</taxon>
        <taxon>Fungi</taxon>
        <taxon>Dikarya</taxon>
        <taxon>Ascomycota</taxon>
        <taxon>Taphrinomycotina</taxon>
        <taxon>Pneumocystomycetes</taxon>
        <taxon>Pneumocystaceae</taxon>
        <taxon>Pneumocystis</taxon>
    </lineage>
</organism>
<dbReference type="AlphaFoldDB" id="A0A0W4ZDN0"/>
<dbReference type="InterPro" id="IPR040746">
    <property type="entry name" value="THO1_MOS11_C"/>
</dbReference>
<dbReference type="STRING" id="1408657.A0A0W4ZDN0"/>
<keyword evidence="5" id="KW-1185">Reference proteome</keyword>
<evidence type="ECO:0000313" key="4">
    <source>
        <dbReference type="EMBL" id="KTW26491.1"/>
    </source>
</evidence>
<comment type="caution">
    <text evidence="4">The sequence shown here is derived from an EMBL/GenBank/DDBJ whole genome shotgun (WGS) entry which is preliminary data.</text>
</comment>
<dbReference type="SMART" id="SM00513">
    <property type="entry name" value="SAP"/>
    <property type="match status" value="1"/>
</dbReference>
<evidence type="ECO:0000259" key="3">
    <source>
        <dbReference type="PROSITE" id="PS50800"/>
    </source>
</evidence>
<dbReference type="InterPro" id="IPR003034">
    <property type="entry name" value="SAP_dom"/>
</dbReference>
<evidence type="ECO:0000256" key="2">
    <source>
        <dbReference type="ARBA" id="ARBA00046328"/>
    </source>
</evidence>
<dbReference type="EMBL" id="LFWA01000017">
    <property type="protein sequence ID" value="KTW26491.1"/>
    <property type="molecule type" value="Genomic_DNA"/>
</dbReference>
<reference evidence="5" key="1">
    <citation type="journal article" date="2016" name="Nat. Commun.">
        <title>Genome analysis of three Pneumocystis species reveals adaptation mechanisms to life exclusively in mammalian hosts.</title>
        <authorList>
            <person name="Ma L."/>
            <person name="Chen Z."/>
            <person name="Huang D.W."/>
            <person name="Kutty G."/>
            <person name="Ishihara M."/>
            <person name="Wang H."/>
            <person name="Abouelleil A."/>
            <person name="Bishop L."/>
            <person name="Davey E."/>
            <person name="Deng R."/>
            <person name="Deng X."/>
            <person name="Fan L."/>
            <person name="Fantoni G."/>
            <person name="Fitzgerald M."/>
            <person name="Gogineni E."/>
            <person name="Goldberg J.M."/>
            <person name="Handley G."/>
            <person name="Hu X."/>
            <person name="Huber C."/>
            <person name="Jiao X."/>
            <person name="Jones K."/>
            <person name="Levin J.Z."/>
            <person name="Liu Y."/>
            <person name="Macdonald P."/>
            <person name="Melnikov A."/>
            <person name="Raley C."/>
            <person name="Sassi M."/>
            <person name="Sherman B.T."/>
            <person name="Song X."/>
            <person name="Sykes S."/>
            <person name="Tran B."/>
            <person name="Walsh L."/>
            <person name="Xia Y."/>
            <person name="Yang J."/>
            <person name="Young S."/>
            <person name="Zeng Q."/>
            <person name="Zheng X."/>
            <person name="Stephens R."/>
            <person name="Nusbaum C."/>
            <person name="Birren B.W."/>
            <person name="Azadi P."/>
            <person name="Lempicki R.A."/>
            <person name="Cuomo C.A."/>
            <person name="Kovacs J.A."/>
        </authorList>
    </citation>
    <scope>NUCLEOTIDE SEQUENCE [LARGE SCALE GENOMIC DNA]</scope>
    <source>
        <strain evidence="5">RU7</strain>
    </source>
</reference>
<dbReference type="PANTHER" id="PTHR46551">
    <property type="entry name" value="SAP DOMAIN-CONTAINING RIBONUCLEOPROTEIN"/>
    <property type="match status" value="1"/>
</dbReference>
<dbReference type="RefSeq" id="XP_018228020.1">
    <property type="nucleotide sequence ID" value="XM_018375671.1"/>
</dbReference>
<sequence length="252" mass="28850">MTFESYYRSLKIPALKELLQKRSLVVSGKKEDMIMRLLEADKVDNIKFSTIQLPRASKDDLGDLAPPEDEIDWGDDTTDTAIKTTLFEKVVTTSISDKLANSKKNFDQNNFQKIQKGDSSFKFSSVASAFSISFDSINKVSTEKKITLKNISSSKKRNNDSIFEDNNILIKNEIIKRKARALRFGIPENENNKKLERCARFGIINSIGFSNYKHLSLNRFPEKGSKTVKLRILDDPIENEKIKKRIERFGEI</sequence>
<dbReference type="InterPro" id="IPR036361">
    <property type="entry name" value="SAP_dom_sf"/>
</dbReference>
<dbReference type="PANTHER" id="PTHR46551:SF1">
    <property type="entry name" value="SAP DOMAIN-CONTAINING RIBONUCLEOPROTEIN"/>
    <property type="match status" value="1"/>
</dbReference>
<evidence type="ECO:0000313" key="5">
    <source>
        <dbReference type="Proteomes" id="UP000053447"/>
    </source>
</evidence>
<dbReference type="GO" id="GO:0016973">
    <property type="term" value="P:poly(A)+ mRNA export from nucleus"/>
    <property type="evidence" value="ECO:0007669"/>
    <property type="project" value="TreeGrafter"/>
</dbReference>
<dbReference type="GO" id="GO:0005634">
    <property type="term" value="C:nucleus"/>
    <property type="evidence" value="ECO:0007669"/>
    <property type="project" value="TreeGrafter"/>
</dbReference>
<proteinExistence type="inferred from homology"/>
<accession>A0A0W4ZDN0</accession>
<dbReference type="PROSITE" id="PS50800">
    <property type="entry name" value="SAP"/>
    <property type="match status" value="1"/>
</dbReference>
<keyword evidence="1" id="KW-0597">Phosphoprotein</keyword>
<name>A0A0W4ZDN0_PNEJ7</name>
<feature type="domain" description="SAP" evidence="3">
    <location>
        <begin position="7"/>
        <end position="41"/>
    </location>
</feature>
<gene>
    <name evidence="4" type="ORF">T551_03408</name>
</gene>
<dbReference type="VEuPathDB" id="FungiDB:T551_03408"/>
<dbReference type="Proteomes" id="UP000053447">
    <property type="component" value="Unassembled WGS sequence"/>
</dbReference>
<dbReference type="InterPro" id="IPR052240">
    <property type="entry name" value="SAP_domain_ribonucleoprotein"/>
</dbReference>
<dbReference type="Pfam" id="PF02037">
    <property type="entry name" value="SAP"/>
    <property type="match status" value="1"/>
</dbReference>
<dbReference type="Gene3D" id="1.10.720.30">
    <property type="entry name" value="SAP domain"/>
    <property type="match status" value="1"/>
</dbReference>
<comment type="similarity">
    <text evidence="2">Belongs to the SAP domain-containing ribonucleoprotein family.</text>
</comment>
<dbReference type="GeneID" id="28941926"/>
<dbReference type="Pfam" id="PF18592">
    <property type="entry name" value="Tho1_MOS11_C"/>
    <property type="match status" value="1"/>
</dbReference>